<dbReference type="Proteomes" id="UP001177023">
    <property type="component" value="Unassembled WGS sequence"/>
</dbReference>
<dbReference type="EMBL" id="CATQJA010001495">
    <property type="protein sequence ID" value="CAJ0567528.1"/>
    <property type="molecule type" value="Genomic_DNA"/>
</dbReference>
<dbReference type="AlphaFoldDB" id="A0AA36CFM8"/>
<evidence type="ECO:0000256" key="1">
    <source>
        <dbReference type="SAM" id="MobiDB-lite"/>
    </source>
</evidence>
<dbReference type="PANTHER" id="PTHR31936">
    <property type="entry name" value="PROTEIN CBG18744"/>
    <property type="match status" value="1"/>
</dbReference>
<comment type="caution">
    <text evidence="2">The sequence shown here is derived from an EMBL/GenBank/DDBJ whole genome shotgun (WGS) entry which is preliminary data.</text>
</comment>
<evidence type="ECO:0000313" key="2">
    <source>
        <dbReference type="EMBL" id="CAJ0567528.1"/>
    </source>
</evidence>
<organism evidence="2 3">
    <name type="scientific">Mesorhabditis spiculigera</name>
    <dbReference type="NCBI Taxonomy" id="96644"/>
    <lineage>
        <taxon>Eukaryota</taxon>
        <taxon>Metazoa</taxon>
        <taxon>Ecdysozoa</taxon>
        <taxon>Nematoda</taxon>
        <taxon>Chromadorea</taxon>
        <taxon>Rhabditida</taxon>
        <taxon>Rhabditina</taxon>
        <taxon>Rhabditomorpha</taxon>
        <taxon>Rhabditoidea</taxon>
        <taxon>Rhabditidae</taxon>
        <taxon>Mesorhabditinae</taxon>
        <taxon>Mesorhabditis</taxon>
    </lineage>
</organism>
<dbReference type="PROSITE" id="PS50092">
    <property type="entry name" value="TSP1"/>
    <property type="match status" value="1"/>
</dbReference>
<feature type="non-terminal residue" evidence="2">
    <location>
        <position position="101"/>
    </location>
</feature>
<reference evidence="2" key="1">
    <citation type="submission" date="2023-06" db="EMBL/GenBank/DDBJ databases">
        <authorList>
            <person name="Delattre M."/>
        </authorList>
    </citation>
    <scope>NUCLEOTIDE SEQUENCE</scope>
    <source>
        <strain evidence="2">AF72</strain>
    </source>
</reference>
<sequence>MDWTESVVCNATCGRCGVQTLTRTCMTGCTCKGKLTKTASCPLNPCTFPDAPCCGTFQKTADVETRRYSCYDPTQRTNAKKARDNYMKSRKSRKTTRHQEN</sequence>
<accession>A0AA36CFM8</accession>
<dbReference type="PANTHER" id="PTHR31936:SF2">
    <property type="entry name" value="FLO11 DOMAIN-CONTAINING PROTEIN"/>
    <property type="match status" value="1"/>
</dbReference>
<gene>
    <name evidence="2" type="ORF">MSPICULIGERA_LOCUS6079</name>
</gene>
<evidence type="ECO:0000313" key="3">
    <source>
        <dbReference type="Proteomes" id="UP001177023"/>
    </source>
</evidence>
<feature type="compositionally biased region" description="Basic residues" evidence="1">
    <location>
        <begin position="88"/>
        <end position="101"/>
    </location>
</feature>
<feature type="region of interest" description="Disordered" evidence="1">
    <location>
        <begin position="76"/>
        <end position="101"/>
    </location>
</feature>
<name>A0AA36CFM8_9BILA</name>
<keyword evidence="3" id="KW-1185">Reference proteome</keyword>
<dbReference type="InterPro" id="IPR000884">
    <property type="entry name" value="TSP1_rpt"/>
</dbReference>
<proteinExistence type="predicted"/>
<protein>
    <submittedName>
        <fullName evidence="2">Uncharacterized protein</fullName>
    </submittedName>
</protein>